<sequence length="253" mass="27117">MKFVVFISIFCVLDAVSHVSANSNTVAYVATPVLRTYPYVYSAHSSSLVTPTQQQYHTQDGLGQYAYGYAEPHSTKHEVRSLDGITRGSYSYRDATGKLQTVDYTADDNGFRVAATNLPSAVSNEQSVLQPFRGSGSSGGVAITAGVGAARDVHLADHKEALLRVATGGIISGQPVATGSDTRSVQLSQPVDDTVTVGAAKASQLNAQAPEEQQVFQHGRVLTSAIVPVPTTIRTSVIPSIYNYGYPLRYFYY</sequence>
<dbReference type="PANTHER" id="PTHR10380:SF196">
    <property type="entry name" value="CUTICULAR PROTEIN 72EA"/>
    <property type="match status" value="1"/>
</dbReference>
<dbReference type="PROSITE" id="PS51155">
    <property type="entry name" value="CHIT_BIND_RR_2"/>
    <property type="match status" value="1"/>
</dbReference>
<feature type="signal peptide" evidence="2">
    <location>
        <begin position="1"/>
        <end position="21"/>
    </location>
</feature>
<dbReference type="GO" id="GO:0008010">
    <property type="term" value="F:structural constituent of chitin-based larval cuticle"/>
    <property type="evidence" value="ECO:0007669"/>
    <property type="project" value="TreeGrafter"/>
</dbReference>
<gene>
    <name evidence="3" type="primary">CUO6_1</name>
    <name evidence="3" type="ORF">g.6558</name>
</gene>
<dbReference type="Pfam" id="PF00379">
    <property type="entry name" value="Chitin_bind_4"/>
    <property type="match status" value="1"/>
</dbReference>
<dbReference type="PANTHER" id="PTHR10380">
    <property type="entry name" value="CUTICLE PROTEIN"/>
    <property type="match status" value="1"/>
</dbReference>
<reference evidence="3" key="2">
    <citation type="journal article" date="2015" name="Gigascience">
        <title>Reconstructing a comprehensive transcriptome assembly of a white-pupal translocated strain of the pest fruit fly Bactrocera cucurbitae.</title>
        <authorList>
            <person name="Sim S.B."/>
            <person name="Calla B."/>
            <person name="Hall B."/>
            <person name="DeRego T."/>
            <person name="Geib S.M."/>
        </authorList>
    </citation>
    <scope>NUCLEOTIDE SEQUENCE</scope>
</reference>
<organism evidence="3">
    <name type="scientific">Zeugodacus cucurbitae</name>
    <name type="common">Melon fruit fly</name>
    <name type="synonym">Bactrocera cucurbitae</name>
    <dbReference type="NCBI Taxonomy" id="28588"/>
    <lineage>
        <taxon>Eukaryota</taxon>
        <taxon>Metazoa</taxon>
        <taxon>Ecdysozoa</taxon>
        <taxon>Arthropoda</taxon>
        <taxon>Hexapoda</taxon>
        <taxon>Insecta</taxon>
        <taxon>Pterygota</taxon>
        <taxon>Neoptera</taxon>
        <taxon>Endopterygota</taxon>
        <taxon>Diptera</taxon>
        <taxon>Brachycera</taxon>
        <taxon>Muscomorpha</taxon>
        <taxon>Tephritoidea</taxon>
        <taxon>Tephritidae</taxon>
        <taxon>Zeugodacus</taxon>
        <taxon>Zeugodacus</taxon>
    </lineage>
</organism>
<dbReference type="OrthoDB" id="6515429at2759"/>
<feature type="chain" id="PRO_5001994302" evidence="2">
    <location>
        <begin position="22"/>
        <end position="253"/>
    </location>
</feature>
<dbReference type="InterPro" id="IPR050468">
    <property type="entry name" value="Cuticle_Struct_Prot"/>
</dbReference>
<evidence type="ECO:0000313" key="3">
    <source>
        <dbReference type="EMBL" id="JAD03266.1"/>
    </source>
</evidence>
<name>A0A0A1WXC5_ZEUCU</name>
<proteinExistence type="predicted"/>
<dbReference type="GO" id="GO:0062129">
    <property type="term" value="C:chitin-based extracellular matrix"/>
    <property type="evidence" value="ECO:0007669"/>
    <property type="project" value="TreeGrafter"/>
</dbReference>
<dbReference type="AlphaFoldDB" id="A0A0A1WXC5"/>
<accession>A0A0A1WXC5</accession>
<reference evidence="3" key="1">
    <citation type="submission" date="2014-11" db="EMBL/GenBank/DDBJ databases">
        <authorList>
            <person name="Geib S."/>
        </authorList>
    </citation>
    <scope>NUCLEOTIDE SEQUENCE</scope>
</reference>
<dbReference type="EMBL" id="GBXI01011026">
    <property type="protein sequence ID" value="JAD03266.1"/>
    <property type="molecule type" value="Transcribed_RNA"/>
</dbReference>
<keyword evidence="1" id="KW-0193">Cuticle</keyword>
<dbReference type="GeneID" id="105211569"/>
<keyword evidence="2" id="KW-0732">Signal</keyword>
<dbReference type="InterPro" id="IPR000618">
    <property type="entry name" value="Insect_cuticle"/>
</dbReference>
<evidence type="ECO:0000256" key="1">
    <source>
        <dbReference type="PROSITE-ProRule" id="PRU00497"/>
    </source>
</evidence>
<protein>
    <submittedName>
        <fullName evidence="3">Cuticle protein 6</fullName>
    </submittedName>
</protein>
<evidence type="ECO:0000256" key="2">
    <source>
        <dbReference type="SAM" id="SignalP"/>
    </source>
</evidence>